<evidence type="ECO:0000313" key="2">
    <source>
        <dbReference type="EMBL" id="MCI34822.1"/>
    </source>
</evidence>
<dbReference type="InterPro" id="IPR016197">
    <property type="entry name" value="Chromo-like_dom_sf"/>
</dbReference>
<dbReference type="EMBL" id="LXQA010217420">
    <property type="protein sequence ID" value="MCI34822.1"/>
    <property type="molecule type" value="Genomic_DNA"/>
</dbReference>
<organism evidence="2 3">
    <name type="scientific">Trifolium medium</name>
    <dbReference type="NCBI Taxonomy" id="97028"/>
    <lineage>
        <taxon>Eukaryota</taxon>
        <taxon>Viridiplantae</taxon>
        <taxon>Streptophyta</taxon>
        <taxon>Embryophyta</taxon>
        <taxon>Tracheophyta</taxon>
        <taxon>Spermatophyta</taxon>
        <taxon>Magnoliopsida</taxon>
        <taxon>eudicotyledons</taxon>
        <taxon>Gunneridae</taxon>
        <taxon>Pentapetalae</taxon>
        <taxon>rosids</taxon>
        <taxon>fabids</taxon>
        <taxon>Fabales</taxon>
        <taxon>Fabaceae</taxon>
        <taxon>Papilionoideae</taxon>
        <taxon>50 kb inversion clade</taxon>
        <taxon>NPAAA clade</taxon>
        <taxon>Hologalegina</taxon>
        <taxon>IRL clade</taxon>
        <taxon>Trifolieae</taxon>
        <taxon>Trifolium</taxon>
    </lineage>
</organism>
<evidence type="ECO:0000259" key="1">
    <source>
        <dbReference type="Pfam" id="PF00385"/>
    </source>
</evidence>
<dbReference type="Proteomes" id="UP000265520">
    <property type="component" value="Unassembled WGS sequence"/>
</dbReference>
<protein>
    <recommendedName>
        <fullName evidence="1">Chromo domain-containing protein</fullName>
    </recommendedName>
</protein>
<dbReference type="AlphaFoldDB" id="A0A392RFB2"/>
<dbReference type="InterPro" id="IPR023780">
    <property type="entry name" value="Chromo_domain"/>
</dbReference>
<proteinExistence type="predicted"/>
<comment type="caution">
    <text evidence="2">The sequence shown here is derived from an EMBL/GenBank/DDBJ whole genome shotgun (WGS) entry which is preliminary data.</text>
</comment>
<name>A0A392RFB2_9FABA</name>
<keyword evidence="3" id="KW-1185">Reference proteome</keyword>
<accession>A0A392RFB2</accession>
<dbReference type="Pfam" id="PF00385">
    <property type="entry name" value="Chromo"/>
    <property type="match status" value="1"/>
</dbReference>
<evidence type="ECO:0000313" key="3">
    <source>
        <dbReference type="Proteomes" id="UP000265520"/>
    </source>
</evidence>
<reference evidence="2 3" key="1">
    <citation type="journal article" date="2018" name="Front. Plant Sci.">
        <title>Red Clover (Trifolium pratense) and Zigzag Clover (T. medium) - A Picture of Genomic Similarities and Differences.</title>
        <authorList>
            <person name="Dluhosova J."/>
            <person name="Istvanek J."/>
            <person name="Nedelnik J."/>
            <person name="Repkova J."/>
        </authorList>
    </citation>
    <scope>NUCLEOTIDE SEQUENCE [LARGE SCALE GENOMIC DNA]</scope>
    <source>
        <strain evidence="3">cv. 10/8</strain>
        <tissue evidence="2">Leaf</tissue>
    </source>
</reference>
<dbReference type="SUPFAM" id="SSF54160">
    <property type="entry name" value="Chromo domain-like"/>
    <property type="match status" value="1"/>
</dbReference>
<sequence length="111" mass="12760">MEDNKDVYPEQVLGSRTIRQGGSEVVQSLIKWKHKSIDDVTWEDNEFLKGQFPEFCLEDKAFLKEVGVDRDLNNEVDSEVGLDVGPKPRVWKVYTRKKTKAANNYDVAEKA</sequence>
<feature type="domain" description="Chromo" evidence="1">
    <location>
        <begin position="9"/>
        <end position="54"/>
    </location>
</feature>
<dbReference type="Gene3D" id="2.40.50.40">
    <property type="match status" value="1"/>
</dbReference>